<dbReference type="EMBL" id="VXIV02000465">
    <property type="protein sequence ID" value="KAF6038134.1"/>
    <property type="molecule type" value="Genomic_DNA"/>
</dbReference>
<feature type="transmembrane region" description="Helical" evidence="2">
    <location>
        <begin position="32"/>
        <end position="50"/>
    </location>
</feature>
<organism evidence="3 4">
    <name type="scientific">Bugula neritina</name>
    <name type="common">Brown bryozoan</name>
    <name type="synonym">Sertularia neritina</name>
    <dbReference type="NCBI Taxonomy" id="10212"/>
    <lineage>
        <taxon>Eukaryota</taxon>
        <taxon>Metazoa</taxon>
        <taxon>Spiralia</taxon>
        <taxon>Lophotrochozoa</taxon>
        <taxon>Bryozoa</taxon>
        <taxon>Gymnolaemata</taxon>
        <taxon>Cheilostomatida</taxon>
        <taxon>Flustrina</taxon>
        <taxon>Buguloidea</taxon>
        <taxon>Bugulidae</taxon>
        <taxon>Bugula</taxon>
    </lineage>
</organism>
<evidence type="ECO:0000313" key="3">
    <source>
        <dbReference type="EMBL" id="KAF6038134.1"/>
    </source>
</evidence>
<name>A0A7J7KJV3_BUGNE</name>
<dbReference type="Proteomes" id="UP000593567">
    <property type="component" value="Unassembled WGS sequence"/>
</dbReference>
<keyword evidence="4" id="KW-1185">Reference proteome</keyword>
<reference evidence="3" key="1">
    <citation type="submission" date="2020-06" db="EMBL/GenBank/DDBJ databases">
        <title>Draft genome of Bugula neritina, a colonial animal packing powerful symbionts and potential medicines.</title>
        <authorList>
            <person name="Rayko M."/>
        </authorList>
    </citation>
    <scope>NUCLEOTIDE SEQUENCE [LARGE SCALE GENOMIC DNA]</scope>
    <source>
        <strain evidence="3">Kwan_BN1</strain>
    </source>
</reference>
<feature type="region of interest" description="Disordered" evidence="1">
    <location>
        <begin position="1"/>
        <end position="22"/>
    </location>
</feature>
<keyword evidence="2" id="KW-0812">Transmembrane</keyword>
<keyword evidence="2" id="KW-1133">Transmembrane helix</keyword>
<sequence length="110" mass="11798">MGNSLNCASGNSAGRSSSKYKSNMTEKKDCKYTIVPILFVSCALKLIISNTGSDVLSMMVVREIPRLSCATLGVLLGFIVLCLVLECAGEGGERCRKGRRKCQGVNMESV</sequence>
<feature type="transmembrane region" description="Helical" evidence="2">
    <location>
        <begin position="70"/>
        <end position="89"/>
    </location>
</feature>
<evidence type="ECO:0000256" key="1">
    <source>
        <dbReference type="SAM" id="MobiDB-lite"/>
    </source>
</evidence>
<accession>A0A7J7KJV3</accession>
<proteinExistence type="predicted"/>
<protein>
    <submittedName>
        <fullName evidence="3">Uncharacterized protein</fullName>
    </submittedName>
</protein>
<evidence type="ECO:0000256" key="2">
    <source>
        <dbReference type="SAM" id="Phobius"/>
    </source>
</evidence>
<keyword evidence="2" id="KW-0472">Membrane</keyword>
<dbReference type="AlphaFoldDB" id="A0A7J7KJV3"/>
<evidence type="ECO:0000313" key="4">
    <source>
        <dbReference type="Proteomes" id="UP000593567"/>
    </source>
</evidence>
<comment type="caution">
    <text evidence="3">The sequence shown here is derived from an EMBL/GenBank/DDBJ whole genome shotgun (WGS) entry which is preliminary data.</text>
</comment>
<gene>
    <name evidence="3" type="ORF">EB796_003554</name>
</gene>